<keyword evidence="3" id="KW-0325">Glycoprotein</keyword>
<evidence type="ECO:0000256" key="2">
    <source>
        <dbReference type="ARBA" id="ARBA00022737"/>
    </source>
</evidence>
<sequence length="2150" mass="237035">MPLSAAAPSLVPLTVSLFVATLRLIIDPVPDIPPNAVAFALISPNRNISFSIRDGLLFADSTPISKSPLTNEGTTFNFSARCLNDFALKLEANADSKVIPSPSLCRKLAQSSLLIGPDDGAHFHGCIRDVTLAGKPVASKWCRNPDDSANKIDSTSSEKLYADNPWQTLKHPEQPLYIGEKVTVNEGAAVPLQWKNFYLFPEHRRFGIVNSDVIFDVVEPPEHGQLQRDGEDVRQFNYDELIRRKIVYVNNGDENLDDSFDLQLTIKNSKIDFGSLKNRIYTIRIDINAINDPPQVVPGSKGTIVHVLPGVKTLLTEDNIKIWDADTPAERVTIRVASSSNLARITSKNGATAVTKFSLSDLLNHKIYASIVANGPATGTLKFDAVDSGGAESANSVELQITAFPIEIHMRVNAGLKLAHKATASITADKLQFELGGDGIPANIDAPLAFVIVDQPEFGIVECSKDGRFELCATFSQKDIATNGVRYRHTNDGRPKSDVFSFKVVAGDAETPVHDFNIEFIPTSVRVFISEALLLNNTKEAKITAANLLATTFPVNFAHSQLYYHIVEPPKYGMLSRKVEGNKNRRIGVSSNFTQQHVDASSVSYKLHFEHYSVVNDFFVFRLVTPAITSELLRFEITYIPGGHSIQLLNRTLIVAEGKSAPVTNNTLYLETPDDTTFDFVIGVAPFHGKFVLAGTDGSKFILGPGDSFDTFDLSERRLFYEHSGDESRDDRAYLIAKSRYKSNTRVPLWFTISVIAENDNSPEMIGTYAVGPPHVIYVIENGERTLTPSMFPWKDRDANGKAHLSYTFLESSFKDFVFFTKDEPQLPTRSFTWKDLVEGKLIVRHLSLKLQSQLHYKVSDGTHSVDATATIIAEKPFIRLIRNTIQLPALTHDYIFVNSSAIAAETNLNIDLGEITYEILGHSPFVLLKNGYLMRVSRFLQEDVFARSIFLEANTTSTQIKIKLSGGTLKSQGVIELKKAASDAPYFHLQLRQNIELNPGETVAKIDSNVFGVKNLQNARFEVVEAPKMGSLVLDTNNEKLKSILPSNTNVWGFYEADLEAQRLQYVTRNSSAVEDGFAVIIQSDRDWYGPFKFGVKSRRGSGITLTSIDALYVTENKPAVFGPQHVRFEIPAGTDSSEFEFRITKQPISGRLTTISEPMLTIDAFSIDQFNSGQISFRGNSPAVDDSFTFQLCSQNSGRCSVDANVKVHVNRENREPPEVVKNEPLVLFNTKTGVLTPTLLQVQDPDSSADDLDYFVWQPIGGYVATKADQSKPVNRFSQKDLNSGDVVFVSNSNSSGGFSFLVRDGLHQSRPEFFTVERTAKLSLSLEANSRLLAAPLQHTIIGMDLLRAVVPDVPATKAVYTISRAPIHGRIYLDKTKPVSKFTQADIDARRVSYLSDSGKLGAWSQKDYFNFIVSVEGKPSIKEEFRFRIVVTFGALTADSLTEFVTVKQPWRVCAECSVAINSDVIDLRDLETASGEELVMEIYRGPKRGKIVHVPELTDDDTASNSAEVRDETAGGTQFKAEAISSGRHLIYNAPDDGGDDEITFQVYSSKDQSKRSGRLRIPLFIEIAERPNMPEVSVNAFRQQLTLVSGGSAVLEPKDFQTDSASLSPTEITYSLVQKGSNGVKLVILDAPATVDQTFTQAQINKGQVRLEHTPLSSNDRFDVLVFSIGGAENMRALAVRIEPLALNLFNHSDITYEQGRTYVVLTRQHLGADSNGDRARIVYNITKPPQNGSFYWVAGEKEAVSFTQKNIDDGDILYAQLDMKAYQDSFDFTLGNEELEMLQKTSTIRVTPKIEAQDLITDARTITQVNVGYLNATALEGNVPSYFVTNGPNFGRLFLHPKPNESIVFFTQTNVNNGELFFHAFDVKERVEDEITLELRGDSVQPARFTWIVDIRPADKAGAIVPASGRNDGNAEAPVLESGATTPNMAPELNQHFPVIVLVAIVLITVLILCCRRKSSTHKKRKAKAAAERQEQALNLNLGISDRELPLLDSNGSDLLDQTVYASVNGRQPRHGSLGGALTKIPEESPRLTGSARTSETPTIRRKPTMETFEPPRSISPPRVKVTPLGTSSAFRPTPLAALNRGSRSGPITGLPPVSAASPMSPGTSRRPMARSSLDGSQRPSGLSGSTSKLKTSQYWV</sequence>
<dbReference type="WBParaSite" id="Pan_g12159.t1">
    <property type="protein sequence ID" value="Pan_g12159.t1"/>
    <property type="gene ID" value="Pan_g12159"/>
</dbReference>
<keyword evidence="6" id="KW-1133">Transmembrane helix</keyword>
<dbReference type="InterPro" id="IPR051561">
    <property type="entry name" value="FRAS1_ECM"/>
</dbReference>
<evidence type="ECO:0000256" key="5">
    <source>
        <dbReference type="SAM" id="MobiDB-lite"/>
    </source>
</evidence>
<keyword evidence="6" id="KW-0472">Membrane</keyword>
<feature type="chain" id="PRO_5028890232" evidence="7">
    <location>
        <begin position="17"/>
        <end position="2150"/>
    </location>
</feature>
<evidence type="ECO:0000313" key="8">
    <source>
        <dbReference type="Proteomes" id="UP000492821"/>
    </source>
</evidence>
<keyword evidence="6" id="KW-0812">Transmembrane</keyword>
<dbReference type="PANTHER" id="PTHR45739:SF8">
    <property type="entry name" value="FRAS1-RELATED EXTRACELLULAR MATRIX PROTEIN 1"/>
    <property type="match status" value="1"/>
</dbReference>
<evidence type="ECO:0000256" key="3">
    <source>
        <dbReference type="ARBA" id="ARBA00023180"/>
    </source>
</evidence>
<protein>
    <submittedName>
        <fullName evidence="9">Cadherin domain-containing protein</fullName>
    </submittedName>
</protein>
<dbReference type="Proteomes" id="UP000492821">
    <property type="component" value="Unassembled WGS sequence"/>
</dbReference>
<keyword evidence="1 7" id="KW-0732">Signal</keyword>
<feature type="transmembrane region" description="Helical" evidence="6">
    <location>
        <begin position="1946"/>
        <end position="1964"/>
    </location>
</feature>
<evidence type="ECO:0000256" key="1">
    <source>
        <dbReference type="ARBA" id="ARBA00022729"/>
    </source>
</evidence>
<dbReference type="GO" id="GO:0009653">
    <property type="term" value="P:anatomical structure morphogenesis"/>
    <property type="evidence" value="ECO:0007669"/>
    <property type="project" value="TreeGrafter"/>
</dbReference>
<evidence type="ECO:0000313" key="9">
    <source>
        <dbReference type="WBParaSite" id="Pan_g12159.t1"/>
    </source>
</evidence>
<reference evidence="8" key="1">
    <citation type="journal article" date="2013" name="Genetics">
        <title>The draft genome and transcriptome of Panagrellus redivivus are shaped by the harsh demands of a free-living lifestyle.</title>
        <authorList>
            <person name="Srinivasan J."/>
            <person name="Dillman A.R."/>
            <person name="Macchietto M.G."/>
            <person name="Heikkinen L."/>
            <person name="Lakso M."/>
            <person name="Fracchia K.M."/>
            <person name="Antoshechkin I."/>
            <person name="Mortazavi A."/>
            <person name="Wong G."/>
            <person name="Sternberg P.W."/>
        </authorList>
    </citation>
    <scope>NUCLEOTIDE SEQUENCE [LARGE SCALE GENOMIC DNA]</scope>
    <source>
        <strain evidence="8">MT8872</strain>
    </source>
</reference>
<evidence type="ECO:0000256" key="4">
    <source>
        <dbReference type="PROSITE-ProRule" id="PRU01201"/>
    </source>
</evidence>
<feature type="signal peptide" evidence="7">
    <location>
        <begin position="1"/>
        <end position="16"/>
    </location>
</feature>
<feature type="repeat" description="CSPG" evidence="4">
    <location>
        <begin position="1327"/>
        <end position="1420"/>
    </location>
</feature>
<evidence type="ECO:0000256" key="6">
    <source>
        <dbReference type="SAM" id="Phobius"/>
    </source>
</evidence>
<reference evidence="9" key="2">
    <citation type="submission" date="2020-10" db="UniProtKB">
        <authorList>
            <consortium name="WormBaseParasite"/>
        </authorList>
    </citation>
    <scope>IDENTIFICATION</scope>
</reference>
<accession>A0A7E4US38</accession>
<feature type="repeat" description="CSPG" evidence="4">
    <location>
        <begin position="1219"/>
        <end position="1309"/>
    </location>
</feature>
<keyword evidence="2" id="KW-0677">Repeat</keyword>
<dbReference type="InterPro" id="IPR039005">
    <property type="entry name" value="CSPG_rpt"/>
</dbReference>
<dbReference type="Pfam" id="PF16184">
    <property type="entry name" value="Cadherin_3"/>
    <property type="match status" value="7"/>
</dbReference>
<keyword evidence="8" id="KW-1185">Reference proteome</keyword>
<feature type="repeat" description="CSPG" evidence="4">
    <location>
        <begin position="173"/>
        <end position="265"/>
    </location>
</feature>
<dbReference type="PANTHER" id="PTHR45739">
    <property type="entry name" value="MATRIX PROTEIN, PUTATIVE-RELATED"/>
    <property type="match status" value="1"/>
</dbReference>
<organism evidence="8 9">
    <name type="scientific">Panagrellus redivivus</name>
    <name type="common">Microworm</name>
    <dbReference type="NCBI Taxonomy" id="6233"/>
    <lineage>
        <taxon>Eukaryota</taxon>
        <taxon>Metazoa</taxon>
        <taxon>Ecdysozoa</taxon>
        <taxon>Nematoda</taxon>
        <taxon>Chromadorea</taxon>
        <taxon>Rhabditida</taxon>
        <taxon>Tylenchina</taxon>
        <taxon>Panagrolaimomorpha</taxon>
        <taxon>Panagrolaimoidea</taxon>
        <taxon>Panagrolaimidae</taxon>
        <taxon>Panagrellus</taxon>
    </lineage>
</organism>
<feature type="compositionally biased region" description="Polar residues" evidence="5">
    <location>
        <begin position="2127"/>
        <end position="2150"/>
    </location>
</feature>
<dbReference type="PROSITE" id="PS51854">
    <property type="entry name" value="CSPG"/>
    <property type="match status" value="4"/>
</dbReference>
<evidence type="ECO:0000256" key="7">
    <source>
        <dbReference type="SAM" id="SignalP"/>
    </source>
</evidence>
<feature type="region of interest" description="Disordered" evidence="5">
    <location>
        <begin position="2019"/>
        <end position="2150"/>
    </location>
</feature>
<feature type="repeat" description="CSPG" evidence="4">
    <location>
        <begin position="407"/>
        <end position="505"/>
    </location>
</feature>
<name>A0A7E4US38_PANRE</name>
<proteinExistence type="predicted"/>